<dbReference type="InterPro" id="IPR011990">
    <property type="entry name" value="TPR-like_helical_dom_sf"/>
</dbReference>
<evidence type="ECO:0000313" key="6">
    <source>
        <dbReference type="EMBL" id="CAK8991823.1"/>
    </source>
</evidence>
<dbReference type="Pfam" id="PF13041">
    <property type="entry name" value="PPR_2"/>
    <property type="match status" value="1"/>
</dbReference>
<proteinExistence type="predicted"/>
<dbReference type="Gene3D" id="1.25.40.10">
    <property type="entry name" value="Tetratricopeptide repeat domain"/>
    <property type="match status" value="3"/>
</dbReference>
<feature type="transmembrane region" description="Helical" evidence="4">
    <location>
        <begin position="545"/>
        <end position="568"/>
    </location>
</feature>
<evidence type="ECO:0000259" key="5">
    <source>
        <dbReference type="Pfam" id="PF14703"/>
    </source>
</evidence>
<evidence type="ECO:0000256" key="1">
    <source>
        <dbReference type="ARBA" id="ARBA00022737"/>
    </source>
</evidence>
<feature type="compositionally biased region" description="Basic and acidic residues" evidence="3">
    <location>
        <begin position="67"/>
        <end position="90"/>
    </location>
</feature>
<feature type="transmembrane region" description="Helical" evidence="4">
    <location>
        <begin position="589"/>
        <end position="608"/>
    </location>
</feature>
<evidence type="ECO:0000313" key="7">
    <source>
        <dbReference type="Proteomes" id="UP001642484"/>
    </source>
</evidence>
<keyword evidence="7" id="KW-1185">Reference proteome</keyword>
<dbReference type="PROSITE" id="PS51375">
    <property type="entry name" value="PPR"/>
    <property type="match status" value="3"/>
</dbReference>
<dbReference type="PANTHER" id="PTHR47447">
    <property type="entry name" value="OS03G0856100 PROTEIN"/>
    <property type="match status" value="1"/>
</dbReference>
<dbReference type="Proteomes" id="UP001642484">
    <property type="component" value="Unassembled WGS sequence"/>
</dbReference>
<evidence type="ECO:0000256" key="4">
    <source>
        <dbReference type="SAM" id="Phobius"/>
    </source>
</evidence>
<dbReference type="EMBL" id="CAXAMN010001002">
    <property type="protein sequence ID" value="CAK8991823.1"/>
    <property type="molecule type" value="Genomic_DNA"/>
</dbReference>
<dbReference type="InterPro" id="IPR027815">
    <property type="entry name" value="CSC1/OSCA1-like_cyt"/>
</dbReference>
<feature type="transmembrane region" description="Helical" evidence="4">
    <location>
        <begin position="1341"/>
        <end position="1374"/>
    </location>
</feature>
<feature type="region of interest" description="Disordered" evidence="3">
    <location>
        <begin position="1395"/>
        <end position="1434"/>
    </location>
</feature>
<dbReference type="InterPro" id="IPR002885">
    <property type="entry name" value="PPR_rpt"/>
</dbReference>
<feature type="transmembrane region" description="Helical" evidence="4">
    <location>
        <begin position="143"/>
        <end position="165"/>
    </location>
</feature>
<protein>
    <recommendedName>
        <fullName evidence="5">CSC1/OSCA1-like cytosolic domain-containing protein</fullName>
    </recommendedName>
</protein>
<name>A0ABP0HPV2_9DINO</name>
<feature type="repeat" description="PPR" evidence="2">
    <location>
        <begin position="920"/>
        <end position="954"/>
    </location>
</feature>
<accession>A0ABP0HPV2</accession>
<feature type="domain" description="CSC1/OSCA1-like cytosolic" evidence="5">
    <location>
        <begin position="253"/>
        <end position="421"/>
    </location>
</feature>
<organism evidence="6 7">
    <name type="scientific">Durusdinium trenchii</name>
    <dbReference type="NCBI Taxonomy" id="1381693"/>
    <lineage>
        <taxon>Eukaryota</taxon>
        <taxon>Sar</taxon>
        <taxon>Alveolata</taxon>
        <taxon>Dinophyceae</taxon>
        <taxon>Suessiales</taxon>
        <taxon>Symbiodiniaceae</taxon>
        <taxon>Durusdinium</taxon>
    </lineage>
</organism>
<dbReference type="Pfam" id="PF14703">
    <property type="entry name" value="PHM7_cyt"/>
    <property type="match status" value="1"/>
</dbReference>
<keyword evidence="1" id="KW-0677">Repeat</keyword>
<dbReference type="Pfam" id="PF01535">
    <property type="entry name" value="PPR"/>
    <property type="match status" value="1"/>
</dbReference>
<evidence type="ECO:0000256" key="3">
    <source>
        <dbReference type="SAM" id="MobiDB-lite"/>
    </source>
</evidence>
<feature type="transmembrane region" description="Helical" evidence="4">
    <location>
        <begin position="435"/>
        <end position="457"/>
    </location>
</feature>
<feature type="transmembrane region" description="Helical" evidence="4">
    <location>
        <begin position="1282"/>
        <end position="1299"/>
    </location>
</feature>
<feature type="transmembrane region" description="Helical" evidence="4">
    <location>
        <begin position="211"/>
        <end position="228"/>
    </location>
</feature>
<feature type="repeat" description="PPR" evidence="2">
    <location>
        <begin position="817"/>
        <end position="851"/>
    </location>
</feature>
<evidence type="ECO:0000256" key="2">
    <source>
        <dbReference type="PROSITE-ProRule" id="PRU00708"/>
    </source>
</evidence>
<feature type="repeat" description="PPR" evidence="2">
    <location>
        <begin position="885"/>
        <end position="919"/>
    </location>
</feature>
<sequence>MAAMDQALEVWAEEAACSEIDMSGGGNFARVWIFSAISAIALLLILVVPFIWCRRKPQRVYPEGGESPEHGHAKTGQDRQNEAQEDLKKTRPDRAAALRHLKRSSATVDDEYLSPFFTGIEKMSRVGGTGTVLYFQTLRTMGYLFATMAAITFPTTAFCLLGTFAPDNGQILARTSIGNLGLYVDTKILDPLLRIVRVSCDGMQLSDLTAIFAWLDLIAVFMLFCYLLRFRFYEIPQRIESDDLNNVSVNDFAVMVEKLPKRIDDQKNYEKELKAHLEGRMRAVQHHGEKKPQPEVREITLVRDFNGRLDALQEQARLTQQISVQQAYEKEKKVAKLQEKKAKLDQKIEMQMPEESDLPVLRAFVILNRVEDVHSLLYDYRLARFGLFRCCFPCLSRKRCFHGHAIRVREAPAPTDLLWENADTPWISRLLRQTCMFLTFIIILAIAVVLIYVITVLGKSQAGDQLSYIGHPLCDPIIPSNSSGEEEKYICFVNVAANWTKDYAVGQGGDILNCWCESQGYAKLAEDPSLINTCSNWLLELGKSIGIMTAASMVVLVINLLLQYVLIAMARFERPLSNTALNQSMMQKIFLAQTINTGFVLFMVNTYGPQVANLDCVEMLESDQMWTNLRRSHNLLQDLGRKKLWQEAVQLLKDLGSARDAIAINCTISACGAALRWEQALVLLPSDPIGASAVLSACGRAQQWQRALAVLTAGEAHADVGLYNAAISVLKKDLWMKALGILQRLQDQAFRPDLVSFNATLSALASARRWQQCCHMLALMNSQRVVADGVSLSSCINAVEQAWPLALELLEQASEKDTVLCGSAISALTRHAQWEHALQLFFDMEHWQIRPNLLTCSAALSACEKGVQWTCALEIFEGRRRRDWDGVAYCSILSVLGKASQWPAALALFRQSQQGAVQPSNFTFNATMSACEKGQQWPWALELFKEMSSWALSPDLISYNACIEACAKGARPTWGVALEVFSQLLGAHLQPDAVSFNALLNAPLDPPLAEAIFLEALEAKVYPWLFAKGPHVLDLHDLSPGAAHIAIAWWLREKNYWSGRHPSGLELICGLGLTRKTWASNMPLRRAAEELLTQLDVPWADLRNGGGLRVMLGFNQFQGLLLSTAAAAEARDERRDFVSLIPGLGNLLLRGPFEDLTRAWYVVVGATIMTNMLLNMVTPPSITIAMIFVTKFMRCCCRSRVKHHSELIQIYTNPDFDIKAKYAQLLTTCFVTLTYSSGMPLLYLFAFGYMGLMYWADKISLLWYSKRPPQYDALLAQESSEAMLYAVALHCIFAIIMFGQPCVFPSQPLGGDLGELIQQNGGEASGALGDWWPRLTQESTWMFVVFFALLLSLWVIWWLQMIFAGTFGAFLSALWQLCCASRKKQDSEVVEAMKTGGDDLDGTLQSLGSKAKAQRSRSPKKTVGTVRGKKRPIT</sequence>
<gene>
    <name evidence="6" type="ORF">CCMP2556_LOCUS2608</name>
</gene>
<comment type="caution">
    <text evidence="6">The sequence shown here is derived from an EMBL/GenBank/DDBJ whole genome shotgun (WGS) entry which is preliminary data.</text>
</comment>
<keyword evidence="4" id="KW-1133">Transmembrane helix</keyword>
<keyword evidence="4" id="KW-0472">Membrane</keyword>
<feature type="transmembrane region" description="Helical" evidence="4">
    <location>
        <begin position="31"/>
        <end position="52"/>
    </location>
</feature>
<dbReference type="PANTHER" id="PTHR47447:SF17">
    <property type="entry name" value="OS12G0638900 PROTEIN"/>
    <property type="match status" value="1"/>
</dbReference>
<keyword evidence="4" id="KW-0812">Transmembrane</keyword>
<feature type="region of interest" description="Disordered" evidence="3">
    <location>
        <begin position="61"/>
        <end position="90"/>
    </location>
</feature>
<reference evidence="6 7" key="1">
    <citation type="submission" date="2024-02" db="EMBL/GenBank/DDBJ databases">
        <authorList>
            <person name="Chen Y."/>
            <person name="Shah S."/>
            <person name="Dougan E. K."/>
            <person name="Thang M."/>
            <person name="Chan C."/>
        </authorList>
    </citation>
    <scope>NUCLEOTIDE SEQUENCE [LARGE SCALE GENOMIC DNA]</scope>
</reference>